<evidence type="ECO:0000313" key="2">
    <source>
        <dbReference type="EMBL" id="RGV22924.1"/>
    </source>
</evidence>
<dbReference type="EMBL" id="QRYW01000030">
    <property type="protein sequence ID" value="RGV22924.1"/>
    <property type="molecule type" value="Genomic_DNA"/>
</dbReference>
<dbReference type="Gene3D" id="2.30.180.10">
    <property type="entry name" value="FAS1 domain"/>
    <property type="match status" value="1"/>
</dbReference>
<dbReference type="AlphaFoldDB" id="A0A3D1UT70"/>
<organism evidence="2 4">
    <name type="scientific">Odoribacter splanchnicus</name>
    <dbReference type="NCBI Taxonomy" id="28118"/>
    <lineage>
        <taxon>Bacteria</taxon>
        <taxon>Pseudomonadati</taxon>
        <taxon>Bacteroidota</taxon>
        <taxon>Bacteroidia</taxon>
        <taxon>Bacteroidales</taxon>
        <taxon>Odoribacteraceae</taxon>
        <taxon>Odoribacter</taxon>
    </lineage>
</organism>
<protein>
    <submittedName>
        <fullName evidence="2">Uncharacterized protein</fullName>
    </submittedName>
</protein>
<gene>
    <name evidence="2" type="ORF">DWW24_13960</name>
    <name evidence="3" type="ORF">DXA53_02465</name>
    <name evidence="1" type="ORF">L0P03_17845</name>
</gene>
<sequence length="209" mass="23849">MRKMLYTIWFLGSLLHVGCTKDNYIDTGISNGRYHGNLMQYMASNSYDWDSTILLVRHAGEEMVRLFEGKDPAHKEITFFGITNHSIRRHLLEFGHKRVSDLDPEWCREMLLRHVIDGKLYRKDIPYGEPTTYGSPGTGGSYLTTLAGTQIWVFIMKQSKNGVVENAPKPIHISFMNSQPIFAIASGDIEPDNCIVHALEYNFALGYEQ</sequence>
<evidence type="ECO:0000313" key="3">
    <source>
        <dbReference type="EMBL" id="RGY09167.1"/>
    </source>
</evidence>
<accession>A0A3D1UT70</accession>
<dbReference type="Proteomes" id="UP000284434">
    <property type="component" value="Unassembled WGS sequence"/>
</dbReference>
<evidence type="ECO:0000313" key="1">
    <source>
        <dbReference type="EMBL" id="MCG4961686.1"/>
    </source>
</evidence>
<reference evidence="1" key="2">
    <citation type="submission" date="2022-01" db="EMBL/GenBank/DDBJ databases">
        <title>Collection of gut derived symbiotic bacterial strains cultured from healthy donors.</title>
        <authorList>
            <person name="Lin H."/>
            <person name="Kohout C."/>
            <person name="Waligurski E."/>
            <person name="Pamer E.G."/>
        </authorList>
    </citation>
    <scope>NUCLEOTIDE SEQUENCE</scope>
    <source>
        <strain evidence="1">DFI.1.149</strain>
    </source>
</reference>
<dbReference type="EMBL" id="JAKNDN010000042">
    <property type="protein sequence ID" value="MCG4961686.1"/>
    <property type="molecule type" value="Genomic_DNA"/>
</dbReference>
<evidence type="ECO:0000313" key="4">
    <source>
        <dbReference type="Proteomes" id="UP000283426"/>
    </source>
</evidence>
<dbReference type="InterPro" id="IPR036378">
    <property type="entry name" value="FAS1_dom_sf"/>
</dbReference>
<proteinExistence type="predicted"/>
<name>A0A3D1UT70_9BACT</name>
<dbReference type="SUPFAM" id="SSF82153">
    <property type="entry name" value="FAS1 domain"/>
    <property type="match status" value="1"/>
</dbReference>
<evidence type="ECO:0000313" key="5">
    <source>
        <dbReference type="Proteomes" id="UP000284434"/>
    </source>
</evidence>
<dbReference type="RefSeq" id="WP_118102890.1">
    <property type="nucleotide sequence ID" value="NZ_BAABYK010000001.1"/>
</dbReference>
<reference evidence="4 5" key="1">
    <citation type="submission" date="2018-08" db="EMBL/GenBank/DDBJ databases">
        <title>A genome reference for cultivated species of the human gut microbiota.</title>
        <authorList>
            <person name="Zou Y."/>
            <person name="Xue W."/>
            <person name="Luo G."/>
        </authorList>
    </citation>
    <scope>NUCLEOTIDE SEQUENCE [LARGE SCALE GENOMIC DNA]</scope>
    <source>
        <strain evidence="2 4">AF14-6AC</strain>
        <strain evidence="3 5">OF03-11</strain>
    </source>
</reference>
<comment type="caution">
    <text evidence="2">The sequence shown here is derived from an EMBL/GenBank/DDBJ whole genome shotgun (WGS) entry which is preliminary data.</text>
</comment>
<dbReference type="Proteomes" id="UP000283426">
    <property type="component" value="Unassembled WGS sequence"/>
</dbReference>
<dbReference type="EMBL" id="QSCO01000003">
    <property type="protein sequence ID" value="RGY09167.1"/>
    <property type="molecule type" value="Genomic_DNA"/>
</dbReference>
<dbReference type="Proteomes" id="UP001199750">
    <property type="component" value="Unassembled WGS sequence"/>
</dbReference>